<proteinExistence type="predicted"/>
<organism evidence="1 2">
    <name type="scientific">Candidatus Kerfeldbacteria bacterium RIFOXYB2_FULL_38_14</name>
    <dbReference type="NCBI Taxonomy" id="1798547"/>
    <lineage>
        <taxon>Bacteria</taxon>
        <taxon>Candidatus Kerfeldiibacteriota</taxon>
    </lineage>
</organism>
<dbReference type="AlphaFoldDB" id="A0A1G2BEM6"/>
<sequence length="147" mass="16668">MKKIVSWVGIFVFCATLGYSFIPQTASAVNVKRWQGRYLGTWDDTYDNCTGDLSQDGTIIIRLIKTKKNGKITSAAVFFSDDTSDRIDAKGKIYTKNNVRRIRLNYLHDYGSYAIKAKLTNKKQIIGRYDHNNLSCTWGGTINAIKK</sequence>
<evidence type="ECO:0000313" key="2">
    <source>
        <dbReference type="Proteomes" id="UP000176420"/>
    </source>
</evidence>
<comment type="caution">
    <text evidence="1">The sequence shown here is derived from an EMBL/GenBank/DDBJ whole genome shotgun (WGS) entry which is preliminary data.</text>
</comment>
<name>A0A1G2BEM6_9BACT</name>
<protein>
    <submittedName>
        <fullName evidence="1">Uncharacterized protein</fullName>
    </submittedName>
</protein>
<dbReference type="EMBL" id="MHKI01000017">
    <property type="protein sequence ID" value="OGY86647.1"/>
    <property type="molecule type" value="Genomic_DNA"/>
</dbReference>
<gene>
    <name evidence="1" type="ORF">A2319_02825</name>
</gene>
<accession>A0A1G2BEM6</accession>
<evidence type="ECO:0000313" key="1">
    <source>
        <dbReference type="EMBL" id="OGY86647.1"/>
    </source>
</evidence>
<dbReference type="Proteomes" id="UP000176420">
    <property type="component" value="Unassembled WGS sequence"/>
</dbReference>
<reference evidence="1 2" key="1">
    <citation type="journal article" date="2016" name="Nat. Commun.">
        <title>Thousands of microbial genomes shed light on interconnected biogeochemical processes in an aquifer system.</title>
        <authorList>
            <person name="Anantharaman K."/>
            <person name="Brown C.T."/>
            <person name="Hug L.A."/>
            <person name="Sharon I."/>
            <person name="Castelle C.J."/>
            <person name="Probst A.J."/>
            <person name="Thomas B.C."/>
            <person name="Singh A."/>
            <person name="Wilkins M.J."/>
            <person name="Karaoz U."/>
            <person name="Brodie E.L."/>
            <person name="Williams K.H."/>
            <person name="Hubbard S.S."/>
            <person name="Banfield J.F."/>
        </authorList>
    </citation>
    <scope>NUCLEOTIDE SEQUENCE [LARGE SCALE GENOMIC DNA]</scope>
</reference>